<keyword evidence="2" id="KW-0808">Transferase</keyword>
<keyword evidence="1 3" id="KW-0489">Methyltransferase</keyword>
<dbReference type="InterPro" id="IPR029063">
    <property type="entry name" value="SAM-dependent_MTases_sf"/>
</dbReference>
<reference evidence="4" key="1">
    <citation type="journal article" date="2019" name="Int. J. Syst. Evol. Microbiol.">
        <title>The Global Catalogue of Microorganisms (GCM) 10K type strain sequencing project: providing services to taxonomists for standard genome sequencing and annotation.</title>
        <authorList>
            <consortium name="The Broad Institute Genomics Platform"/>
            <consortium name="The Broad Institute Genome Sequencing Center for Infectious Disease"/>
            <person name="Wu L."/>
            <person name="Ma J."/>
        </authorList>
    </citation>
    <scope>NUCLEOTIDE SEQUENCE [LARGE SCALE GENOMIC DNA]</scope>
    <source>
        <strain evidence="4">JCM 14718</strain>
    </source>
</reference>
<evidence type="ECO:0000313" key="3">
    <source>
        <dbReference type="EMBL" id="GAA1721866.1"/>
    </source>
</evidence>
<evidence type="ECO:0000256" key="2">
    <source>
        <dbReference type="ARBA" id="ARBA00022679"/>
    </source>
</evidence>
<dbReference type="SUPFAM" id="SSF53335">
    <property type="entry name" value="S-adenosyl-L-methionine-dependent methyltransferases"/>
    <property type="match status" value="1"/>
</dbReference>
<name>A0ABP4VCI7_9ACTN</name>
<dbReference type="Proteomes" id="UP001500618">
    <property type="component" value="Unassembled WGS sequence"/>
</dbReference>
<evidence type="ECO:0000256" key="1">
    <source>
        <dbReference type="ARBA" id="ARBA00022603"/>
    </source>
</evidence>
<keyword evidence="4" id="KW-1185">Reference proteome</keyword>
<accession>A0ABP4VCI7</accession>
<dbReference type="Gene3D" id="3.40.50.150">
    <property type="entry name" value="Vaccinia Virus protein VP39"/>
    <property type="match status" value="1"/>
</dbReference>
<dbReference type="PANTHER" id="PTHR43619:SF2">
    <property type="entry name" value="S-ADENOSYL-L-METHIONINE-DEPENDENT METHYLTRANSFERASES SUPERFAMILY PROTEIN"/>
    <property type="match status" value="1"/>
</dbReference>
<comment type="caution">
    <text evidence="3">The sequence shown here is derived from an EMBL/GenBank/DDBJ whole genome shotgun (WGS) entry which is preliminary data.</text>
</comment>
<dbReference type="GO" id="GO:0032259">
    <property type="term" value="P:methylation"/>
    <property type="evidence" value="ECO:0007669"/>
    <property type="project" value="UniProtKB-KW"/>
</dbReference>
<proteinExistence type="predicted"/>
<organism evidence="3 4">
    <name type="scientific">Fodinicola feengrottensis</name>
    <dbReference type="NCBI Taxonomy" id="435914"/>
    <lineage>
        <taxon>Bacteria</taxon>
        <taxon>Bacillati</taxon>
        <taxon>Actinomycetota</taxon>
        <taxon>Actinomycetes</taxon>
        <taxon>Mycobacteriales</taxon>
        <taxon>Fodinicola</taxon>
    </lineage>
</organism>
<dbReference type="InterPro" id="IPR007213">
    <property type="entry name" value="Ppm1/Ppm2/Tcmp"/>
</dbReference>
<dbReference type="GO" id="GO:0008168">
    <property type="term" value="F:methyltransferase activity"/>
    <property type="evidence" value="ECO:0007669"/>
    <property type="project" value="UniProtKB-KW"/>
</dbReference>
<evidence type="ECO:0000313" key="4">
    <source>
        <dbReference type="Proteomes" id="UP001500618"/>
    </source>
</evidence>
<gene>
    <name evidence="3" type="ORF">GCM10009765_82500</name>
</gene>
<dbReference type="EMBL" id="BAAANY010000048">
    <property type="protein sequence ID" value="GAA1721866.1"/>
    <property type="molecule type" value="Genomic_DNA"/>
</dbReference>
<sequence length="353" mass="38842">MSVWVIGAVAPLREITTSTRPSTAVSRTCGENDTVNCRGRGAAGAADALSPPAATTAATAATISLFRTFIPDSPHSFGYAAMVDREKITLTGAQETMLATLYGRALDSRLPASILHDDEAARAVKRIDYDFRKTGIKRTSAVGVAVRAKTLDDWAAAFLARNQEATVLHLACGLDTRAQRLSPPASVRWVDVDFPEVIELRERLLPSPAGDYRMVRSSVTSDEWLQEIPADRPTVAVFEGLSMYLTKDDGKRLIQRITERFRGGELLFDCYGTLGVRLQKWVPAVRRTGASLHWGIDDPTELEAWHDGLKCRESRNSMELGLDQMSALGRLNMKMLAGIPGFRTIGQILRYEF</sequence>
<dbReference type="Pfam" id="PF04072">
    <property type="entry name" value="LCM"/>
    <property type="match status" value="1"/>
</dbReference>
<protein>
    <submittedName>
        <fullName evidence="3">Class I SAM-dependent methyltransferase</fullName>
    </submittedName>
</protein>
<dbReference type="PANTHER" id="PTHR43619">
    <property type="entry name" value="S-ADENOSYL-L-METHIONINE-DEPENDENT METHYLTRANSFERASE YKTD-RELATED"/>
    <property type="match status" value="1"/>
</dbReference>